<organism evidence="3 4">
    <name type="scientific">Lithohypha guttulata</name>
    <dbReference type="NCBI Taxonomy" id="1690604"/>
    <lineage>
        <taxon>Eukaryota</taxon>
        <taxon>Fungi</taxon>
        <taxon>Dikarya</taxon>
        <taxon>Ascomycota</taxon>
        <taxon>Pezizomycotina</taxon>
        <taxon>Eurotiomycetes</taxon>
        <taxon>Chaetothyriomycetidae</taxon>
        <taxon>Chaetothyriales</taxon>
        <taxon>Trichomeriaceae</taxon>
        <taxon>Lithohypha</taxon>
    </lineage>
</organism>
<feature type="transmembrane region" description="Helical" evidence="2">
    <location>
        <begin position="66"/>
        <end position="88"/>
    </location>
</feature>
<dbReference type="EMBL" id="JAVRRG010000183">
    <property type="protein sequence ID" value="KAK5079598.1"/>
    <property type="molecule type" value="Genomic_DNA"/>
</dbReference>
<protein>
    <submittedName>
        <fullName evidence="3">Uncharacterized protein</fullName>
    </submittedName>
</protein>
<evidence type="ECO:0000256" key="1">
    <source>
        <dbReference type="SAM" id="MobiDB-lite"/>
    </source>
</evidence>
<sequence length="704" mass="76769">MVDLHPPHVYHGPHSAAPSEHSEDEPDCHEPSLEPPFQDLQNPSQINLIDPKTGSYKFQRYYARSFLNTLLPLLATGWYAFIVFGYLLKPSVNGVVPKRPFDANVAFFSWLILSIFLLDWAKSGLAGFEAAALMKPRLAPSNAMQLMWHLDSAWGSLSGWRRAIESLYRFVKAKAQSNQALQDAVWRGPGLLWWYLAANGLLLYVTLPLSGLAMNPSGALKLSSRKVLVLGVNETTFDVRTNAAVSQLTRDSWRTGHSTAPQAPAIFYAPQGAKNVSSTYFEDFVQDIYQRDLLAQAVTFRNITFFTGPPVAERAHGKAWGFLNTVECFPTGLAQGLELINASAYSQQPNSTVLGSMFTGAGLSPVFYFPDDGYGVNFSYVVASDRDIMGVGSGEYTNATFNSLPIKGSFEMVLWQSVSKGYQPDDGFTKMMDSPLVAQSDNGSTLGFGVRCTVISDVGTASLDAAKRMYSGFEQIPAAGNTNFNVPIFSYPGVFAIQSIVFQALATVQLGYMGPPSCLPGADVTCNAFYGANLATGGVPRVVRMAASGQALQVPTITPERMTLAMYKLFGEAAAAMMAIGPGNWTGELMGLDPAGDIVPYLIPWKLVLVLLCLWTVLTVIPQLCVFSEQRWSSRLTAAEMFRFGAEIQDHARHLGSRGFQENEVLRRLPSMIGDIAPGAQRGFVGLSSVSARSDRVYTNVKED</sequence>
<keyword evidence="2" id="KW-0812">Transmembrane</keyword>
<reference evidence="3 4" key="1">
    <citation type="submission" date="2023-08" db="EMBL/GenBank/DDBJ databases">
        <title>Black Yeasts Isolated from many extreme environments.</title>
        <authorList>
            <person name="Coleine C."/>
            <person name="Stajich J.E."/>
            <person name="Selbmann L."/>
        </authorList>
    </citation>
    <scope>NUCLEOTIDE SEQUENCE [LARGE SCALE GENOMIC DNA]</scope>
    <source>
        <strain evidence="3 4">CCFEE 5885</strain>
    </source>
</reference>
<feature type="region of interest" description="Disordered" evidence="1">
    <location>
        <begin position="11"/>
        <end position="42"/>
    </location>
</feature>
<gene>
    <name evidence="3" type="ORF">LTR24_009131</name>
</gene>
<keyword evidence="4" id="KW-1185">Reference proteome</keyword>
<comment type="caution">
    <text evidence="3">The sequence shown here is derived from an EMBL/GenBank/DDBJ whole genome shotgun (WGS) entry which is preliminary data.</text>
</comment>
<accession>A0ABR0JZG0</accession>
<name>A0ABR0JZG0_9EURO</name>
<evidence type="ECO:0000313" key="3">
    <source>
        <dbReference type="EMBL" id="KAK5079598.1"/>
    </source>
</evidence>
<keyword evidence="2" id="KW-1133">Transmembrane helix</keyword>
<proteinExistence type="predicted"/>
<feature type="transmembrane region" description="Helical" evidence="2">
    <location>
        <begin position="192"/>
        <end position="214"/>
    </location>
</feature>
<evidence type="ECO:0000256" key="2">
    <source>
        <dbReference type="SAM" id="Phobius"/>
    </source>
</evidence>
<evidence type="ECO:0000313" key="4">
    <source>
        <dbReference type="Proteomes" id="UP001345013"/>
    </source>
</evidence>
<feature type="transmembrane region" description="Helical" evidence="2">
    <location>
        <begin position="100"/>
        <end position="118"/>
    </location>
</feature>
<keyword evidence="2" id="KW-0472">Membrane</keyword>
<dbReference type="Proteomes" id="UP001345013">
    <property type="component" value="Unassembled WGS sequence"/>
</dbReference>